<dbReference type="InterPro" id="IPR015273">
    <property type="entry name" value="Cys-tRNA-synt_Ia_DALR"/>
</dbReference>
<feature type="domain" description="Cysteinyl-tRNA synthetase class Ia DALR" evidence="16">
    <location>
        <begin position="454"/>
        <end position="517"/>
    </location>
</feature>
<accession>W7U426</accession>
<evidence type="ECO:0000313" key="17">
    <source>
        <dbReference type="EMBL" id="EWM30518.1"/>
    </source>
</evidence>
<evidence type="ECO:0000256" key="2">
    <source>
        <dbReference type="ARBA" id="ARBA00004496"/>
    </source>
</evidence>
<comment type="caution">
    <text evidence="17">The sequence shown here is derived from an EMBL/GenBank/DDBJ whole genome shotgun (WGS) entry which is preliminary data.</text>
</comment>
<dbReference type="SUPFAM" id="SSF52374">
    <property type="entry name" value="Nucleotidylyl transferase"/>
    <property type="match status" value="1"/>
</dbReference>
<dbReference type="OrthoDB" id="438179at2759"/>
<dbReference type="Pfam" id="PF09190">
    <property type="entry name" value="DALR_2"/>
    <property type="match status" value="1"/>
</dbReference>
<dbReference type="InterPro" id="IPR024909">
    <property type="entry name" value="Cys-tRNA/MSH_ligase"/>
</dbReference>
<protein>
    <recommendedName>
        <fullName evidence="5">Cysteine--tRNA ligase</fullName>
        <ecNumber evidence="4">6.1.1.16</ecNumber>
    </recommendedName>
    <alternativeName>
        <fullName evidence="14">Cysteinyl-tRNA synthetase</fullName>
    </alternativeName>
</protein>
<feature type="transmembrane region" description="Helical" evidence="15">
    <location>
        <begin position="20"/>
        <end position="42"/>
    </location>
</feature>
<dbReference type="PRINTS" id="PR00983">
    <property type="entry name" value="TRNASYNTHCYS"/>
</dbReference>
<keyword evidence="8" id="KW-0479">Metal-binding</keyword>
<comment type="subcellular location">
    <subcellularLocation>
        <location evidence="2">Cytoplasm</location>
    </subcellularLocation>
</comment>
<keyword evidence="9" id="KW-0547">Nucleotide-binding</keyword>
<evidence type="ECO:0000256" key="8">
    <source>
        <dbReference type="ARBA" id="ARBA00022723"/>
    </source>
</evidence>
<dbReference type="EMBL" id="AZIL01000033">
    <property type="protein sequence ID" value="EWM30518.1"/>
    <property type="molecule type" value="Genomic_DNA"/>
</dbReference>
<proteinExistence type="inferred from homology"/>
<dbReference type="InterPro" id="IPR032678">
    <property type="entry name" value="tRNA-synt_1_cat_dom"/>
</dbReference>
<dbReference type="Gene3D" id="1.20.120.1910">
    <property type="entry name" value="Cysteine-tRNA ligase, C-terminal anti-codon recognition domain"/>
    <property type="match status" value="1"/>
</dbReference>
<evidence type="ECO:0000256" key="5">
    <source>
        <dbReference type="ARBA" id="ARBA00014738"/>
    </source>
</evidence>
<keyword evidence="15" id="KW-0472">Membrane</keyword>
<dbReference type="HAMAP" id="MF_00041">
    <property type="entry name" value="Cys_tRNA_synth"/>
    <property type="match status" value="1"/>
</dbReference>
<name>W7U426_9STRA</name>
<dbReference type="NCBIfam" id="TIGR00435">
    <property type="entry name" value="cysS"/>
    <property type="match status" value="1"/>
</dbReference>
<dbReference type="Pfam" id="PF01406">
    <property type="entry name" value="tRNA-synt_1e"/>
    <property type="match status" value="1"/>
</dbReference>
<keyword evidence="10" id="KW-0862">Zinc</keyword>
<evidence type="ECO:0000256" key="12">
    <source>
        <dbReference type="ARBA" id="ARBA00022917"/>
    </source>
</evidence>
<dbReference type="EC" id="6.1.1.16" evidence="4"/>
<keyword evidence="13 17" id="KW-0030">Aminoacyl-tRNA synthetase</keyword>
<comment type="similarity">
    <text evidence="3">Belongs to the class-I aminoacyl-tRNA synthetase family.</text>
</comment>
<gene>
    <name evidence="17" type="primary">CYSRS</name>
    <name evidence="17" type="ORF">Naga_100013g2</name>
</gene>
<dbReference type="GO" id="GO:0005524">
    <property type="term" value="F:ATP binding"/>
    <property type="evidence" value="ECO:0007669"/>
    <property type="project" value="UniProtKB-KW"/>
</dbReference>
<evidence type="ECO:0000313" key="18">
    <source>
        <dbReference type="Proteomes" id="UP000019335"/>
    </source>
</evidence>
<evidence type="ECO:0000259" key="16">
    <source>
        <dbReference type="SMART" id="SM00840"/>
    </source>
</evidence>
<dbReference type="GO" id="GO:0046872">
    <property type="term" value="F:metal ion binding"/>
    <property type="evidence" value="ECO:0007669"/>
    <property type="project" value="UniProtKB-KW"/>
</dbReference>
<keyword evidence="6" id="KW-0963">Cytoplasm</keyword>
<keyword evidence="11" id="KW-0067">ATP-binding</keyword>
<evidence type="ECO:0000256" key="4">
    <source>
        <dbReference type="ARBA" id="ARBA00012832"/>
    </source>
</evidence>
<dbReference type="GO" id="GO:0005737">
    <property type="term" value="C:cytoplasm"/>
    <property type="evidence" value="ECO:0007669"/>
    <property type="project" value="UniProtKB-SubCell"/>
</dbReference>
<evidence type="ECO:0000256" key="11">
    <source>
        <dbReference type="ARBA" id="ARBA00022840"/>
    </source>
</evidence>
<keyword evidence="18" id="KW-1185">Reference proteome</keyword>
<evidence type="ECO:0000256" key="1">
    <source>
        <dbReference type="ARBA" id="ARBA00001947"/>
    </source>
</evidence>
<evidence type="ECO:0000256" key="13">
    <source>
        <dbReference type="ARBA" id="ARBA00023146"/>
    </source>
</evidence>
<dbReference type="GO" id="GO:0004817">
    <property type="term" value="F:cysteine-tRNA ligase activity"/>
    <property type="evidence" value="ECO:0007669"/>
    <property type="project" value="UniProtKB-EC"/>
</dbReference>
<keyword evidence="12" id="KW-0648">Protein biosynthesis</keyword>
<evidence type="ECO:0000256" key="15">
    <source>
        <dbReference type="SAM" id="Phobius"/>
    </source>
</evidence>
<dbReference type="AlphaFoldDB" id="W7U426"/>
<dbReference type="FunFam" id="3.40.50.620:FF:000130">
    <property type="entry name" value="Cysteine--tRNA ligase"/>
    <property type="match status" value="1"/>
</dbReference>
<dbReference type="PANTHER" id="PTHR10890:SF25">
    <property type="entry name" value="CYSTEINE--TRNA LIGASE, CHLOROPLASTIC_MITOCHONDRIAL"/>
    <property type="match status" value="1"/>
</dbReference>
<dbReference type="GO" id="GO:0006423">
    <property type="term" value="P:cysteinyl-tRNA aminoacylation"/>
    <property type="evidence" value="ECO:0007669"/>
    <property type="project" value="InterPro"/>
</dbReference>
<evidence type="ECO:0000256" key="14">
    <source>
        <dbReference type="ARBA" id="ARBA00031499"/>
    </source>
</evidence>
<sequence length="590" mass="65399">MPCGPSLVVGLSRHESPRRLMPWSISIIICLVALMKIVHGFVPPSKRPSSTQIGRCRRQARLRTVFSMSSISASGSTARSRNFLTNDIPFQLYNTASRKKEPFKTGQPGKVSFYSCGPTIYDFAHIGNFRAFLTYDVLKRWLLYSGYDVEHVCNLTDVDDKIIKRMARDGLSLPELTDKFARVFFEDLQALNVLPASHYPRATEHIQDIVSMVQALVDRGYAYESQGSFYFRVSRFPSYGSLAKLDFSGMEMGAAKGGGISDADEYVADKGDAKDFALWKAYKAEDGPVFWETALGKGRPGWHIECSAMARRFLGPTVDLHAGGVDLVFPHHENEIAQSEGASGERFCRCWVHNGFVNVENEKMSKSKGNFLTLRGSLETGLDVRAFRYLVVTSQYRMPLNFNTEGLAGARKTILRLDKVKAALTRVAREGKGAEEGGEIDEEMQGVIDKAVAGFEAGMADDLNTPRAAAALFTLVKATEKALKGDSPRLRPSGARLVLATLEQMDAVLGIFYEPPLMEGEKEGGREEGAPVVVELADVPKEAQELVMRRAEAKEKREWALADENRDLLRSRFGLILKDKKGGAVEIVRE</sequence>
<evidence type="ECO:0000256" key="3">
    <source>
        <dbReference type="ARBA" id="ARBA00005594"/>
    </source>
</evidence>
<dbReference type="Proteomes" id="UP000019335">
    <property type="component" value="Chromosome 1"/>
</dbReference>
<reference evidence="17 18" key="1">
    <citation type="journal article" date="2014" name="Mol. Plant">
        <title>Chromosome Scale Genome Assembly and Transcriptome Profiling of Nannochloropsis gaditana in Nitrogen Depletion.</title>
        <authorList>
            <person name="Corteggiani Carpinelli E."/>
            <person name="Telatin A."/>
            <person name="Vitulo N."/>
            <person name="Forcato C."/>
            <person name="D'Angelo M."/>
            <person name="Schiavon R."/>
            <person name="Vezzi A."/>
            <person name="Giacometti G.M."/>
            <person name="Morosinotto T."/>
            <person name="Valle G."/>
        </authorList>
    </citation>
    <scope>NUCLEOTIDE SEQUENCE [LARGE SCALE GENOMIC DNA]</scope>
    <source>
        <strain evidence="17 18">B-31</strain>
    </source>
</reference>
<dbReference type="InterPro" id="IPR009080">
    <property type="entry name" value="tRNAsynth_Ia_anticodon-bd"/>
</dbReference>
<dbReference type="InterPro" id="IPR015803">
    <property type="entry name" value="Cys-tRNA-ligase"/>
</dbReference>
<keyword evidence="15" id="KW-1133">Transmembrane helix</keyword>
<evidence type="ECO:0000256" key="10">
    <source>
        <dbReference type="ARBA" id="ARBA00022833"/>
    </source>
</evidence>
<evidence type="ECO:0000256" key="6">
    <source>
        <dbReference type="ARBA" id="ARBA00022490"/>
    </source>
</evidence>
<dbReference type="SMART" id="SM00840">
    <property type="entry name" value="DALR_2"/>
    <property type="match status" value="1"/>
</dbReference>
<evidence type="ECO:0000256" key="7">
    <source>
        <dbReference type="ARBA" id="ARBA00022598"/>
    </source>
</evidence>
<dbReference type="SUPFAM" id="SSF47323">
    <property type="entry name" value="Anticodon-binding domain of a subclass of class I aminoacyl-tRNA synthetases"/>
    <property type="match status" value="1"/>
</dbReference>
<keyword evidence="15" id="KW-0812">Transmembrane</keyword>
<dbReference type="InterPro" id="IPR014729">
    <property type="entry name" value="Rossmann-like_a/b/a_fold"/>
</dbReference>
<organism evidence="17 18">
    <name type="scientific">Nannochloropsis gaditana</name>
    <dbReference type="NCBI Taxonomy" id="72520"/>
    <lineage>
        <taxon>Eukaryota</taxon>
        <taxon>Sar</taxon>
        <taxon>Stramenopiles</taxon>
        <taxon>Ochrophyta</taxon>
        <taxon>Eustigmatophyceae</taxon>
        <taxon>Eustigmatales</taxon>
        <taxon>Monodopsidaceae</taxon>
        <taxon>Nannochloropsis</taxon>
    </lineage>
</organism>
<dbReference type="PANTHER" id="PTHR10890">
    <property type="entry name" value="CYSTEINYL-TRNA SYNTHETASE"/>
    <property type="match status" value="1"/>
</dbReference>
<keyword evidence="7" id="KW-0436">Ligase</keyword>
<dbReference type="CDD" id="cd00672">
    <property type="entry name" value="CysRS_core"/>
    <property type="match status" value="1"/>
</dbReference>
<comment type="cofactor">
    <cofactor evidence="1">
        <name>Zn(2+)</name>
        <dbReference type="ChEBI" id="CHEBI:29105"/>
    </cofactor>
</comment>
<dbReference type="Gene3D" id="3.40.50.620">
    <property type="entry name" value="HUPs"/>
    <property type="match status" value="1"/>
</dbReference>
<evidence type="ECO:0000256" key="9">
    <source>
        <dbReference type="ARBA" id="ARBA00022741"/>
    </source>
</evidence>